<gene>
    <name evidence="4" type="ORF">D9615_002539</name>
</gene>
<dbReference type="OrthoDB" id="19224at2759"/>
<feature type="compositionally biased region" description="Low complexity" evidence="3">
    <location>
        <begin position="527"/>
        <end position="538"/>
    </location>
</feature>
<reference evidence="4 5" key="1">
    <citation type="journal article" date="2020" name="ISME J.">
        <title>Uncovering the hidden diversity of litter-decomposition mechanisms in mushroom-forming fungi.</title>
        <authorList>
            <person name="Floudas D."/>
            <person name="Bentzer J."/>
            <person name="Ahren D."/>
            <person name="Johansson T."/>
            <person name="Persson P."/>
            <person name="Tunlid A."/>
        </authorList>
    </citation>
    <scope>NUCLEOTIDE SEQUENCE [LARGE SCALE GENOMIC DNA]</scope>
    <source>
        <strain evidence="4 5">CBS 661.87</strain>
    </source>
</reference>
<dbReference type="PANTHER" id="PTHR12758:SF19">
    <property type="entry name" value="APOPTOSIS INHIBITOR 5"/>
    <property type="match status" value="1"/>
</dbReference>
<evidence type="ECO:0000313" key="5">
    <source>
        <dbReference type="Proteomes" id="UP000565441"/>
    </source>
</evidence>
<dbReference type="PANTHER" id="PTHR12758">
    <property type="entry name" value="APOPTOSIS INHIBITOR 5-RELATED"/>
    <property type="match status" value="1"/>
</dbReference>
<feature type="compositionally biased region" description="Polar residues" evidence="3">
    <location>
        <begin position="427"/>
        <end position="451"/>
    </location>
</feature>
<keyword evidence="2" id="KW-0053">Apoptosis</keyword>
<dbReference type="GO" id="GO:0003723">
    <property type="term" value="F:RNA binding"/>
    <property type="evidence" value="ECO:0007669"/>
    <property type="project" value="TreeGrafter"/>
</dbReference>
<evidence type="ECO:0000256" key="1">
    <source>
        <dbReference type="ARBA" id="ARBA00009515"/>
    </source>
</evidence>
<protein>
    <submittedName>
        <fullName evidence="4">Uncharacterized protein</fullName>
    </submittedName>
</protein>
<dbReference type="SUPFAM" id="SSF48371">
    <property type="entry name" value="ARM repeat"/>
    <property type="match status" value="1"/>
</dbReference>
<dbReference type="Pfam" id="PF05918">
    <property type="entry name" value="API5"/>
    <property type="match status" value="1"/>
</dbReference>
<proteinExistence type="inferred from homology"/>
<dbReference type="InterPro" id="IPR016024">
    <property type="entry name" value="ARM-type_fold"/>
</dbReference>
<sequence>MERDPVDLERELKDVIRRAKGNPDKTGSLRRDTLKRLIKLTHSSHPNLKILAAQNIRYLFNDFPELEEEAINAIYDLCEDQTSKVRIEGYTAITHLSNAGHRLIRRNADVLLQLLQSDEADEVNVVRKALTEHLDMDPKVTLSVLCDQIAPLDDSVDEEERMMRDRLRDVVLKFLTGARRAIVERHALPGSDAEEALIESLITVIPKLGFSDVEIIVRSLLIPLKAYQGPSARGHALLQALLNKVAEHLQKGARSGDVSILHLAQPYLDLAAFVVVEKQAAPALELLRFYCSSISTKITLQKFSKDDQRLVVSRLAETLVAANEHAQPEDDGVPLETLRRQVVDSCPFLLESLQLSPTSPERSVNAAVFLLRACLQRKRNTHWTLPPNLIATLSAIQTTVTKEQSQDVHNLIRSLVPPPRTSEKVKSNSTSQNITAATVSQAAKKTTTNGLPASLPERPASYPARRMHIASSSRRPDRDQVMADPLFSQGPASRSAKHQLASEPSTRPPKRQKGSRNDDGDTDAGPSLLSRLGTTLSGAPVSRANPQATPRNVAAAQTPHMAAADQLPPNGEWSIKGAAKLGGHNAAAPTTRKSISRPSSSLLQRLEGGSTSMGEDPSVWARRKGRS</sequence>
<dbReference type="EMBL" id="JAACJP010000003">
    <property type="protein sequence ID" value="KAF5385966.1"/>
    <property type="molecule type" value="Genomic_DNA"/>
</dbReference>
<accession>A0A8H5HM29</accession>
<dbReference type="AlphaFoldDB" id="A0A8H5HM29"/>
<dbReference type="InterPro" id="IPR011989">
    <property type="entry name" value="ARM-like"/>
</dbReference>
<name>A0A8H5HM29_9AGAR</name>
<keyword evidence="5" id="KW-1185">Reference proteome</keyword>
<evidence type="ECO:0000256" key="2">
    <source>
        <dbReference type="ARBA" id="ARBA00022703"/>
    </source>
</evidence>
<comment type="similarity">
    <text evidence="1">Belongs to the API5 family.</text>
</comment>
<dbReference type="GO" id="GO:0006915">
    <property type="term" value="P:apoptotic process"/>
    <property type="evidence" value="ECO:0007669"/>
    <property type="project" value="UniProtKB-KW"/>
</dbReference>
<evidence type="ECO:0000256" key="3">
    <source>
        <dbReference type="SAM" id="MobiDB-lite"/>
    </source>
</evidence>
<comment type="caution">
    <text evidence="4">The sequence shown here is derived from an EMBL/GenBank/DDBJ whole genome shotgun (WGS) entry which is preliminary data.</text>
</comment>
<feature type="region of interest" description="Disordered" evidence="3">
    <location>
        <begin position="417"/>
        <end position="627"/>
    </location>
</feature>
<dbReference type="GO" id="GO:0043066">
    <property type="term" value="P:negative regulation of apoptotic process"/>
    <property type="evidence" value="ECO:0007669"/>
    <property type="project" value="TreeGrafter"/>
</dbReference>
<feature type="compositionally biased region" description="Polar residues" evidence="3">
    <location>
        <begin position="591"/>
        <end position="613"/>
    </location>
</feature>
<dbReference type="GO" id="GO:0005634">
    <property type="term" value="C:nucleus"/>
    <property type="evidence" value="ECO:0007669"/>
    <property type="project" value="TreeGrafter"/>
</dbReference>
<dbReference type="InterPro" id="IPR008383">
    <property type="entry name" value="API5"/>
</dbReference>
<dbReference type="Gene3D" id="1.25.10.10">
    <property type="entry name" value="Leucine-rich Repeat Variant"/>
    <property type="match status" value="1"/>
</dbReference>
<evidence type="ECO:0000313" key="4">
    <source>
        <dbReference type="EMBL" id="KAF5385966.1"/>
    </source>
</evidence>
<organism evidence="4 5">
    <name type="scientific">Tricholomella constricta</name>
    <dbReference type="NCBI Taxonomy" id="117010"/>
    <lineage>
        <taxon>Eukaryota</taxon>
        <taxon>Fungi</taxon>
        <taxon>Dikarya</taxon>
        <taxon>Basidiomycota</taxon>
        <taxon>Agaricomycotina</taxon>
        <taxon>Agaricomycetes</taxon>
        <taxon>Agaricomycetidae</taxon>
        <taxon>Agaricales</taxon>
        <taxon>Tricholomatineae</taxon>
        <taxon>Lyophyllaceae</taxon>
        <taxon>Tricholomella</taxon>
    </lineage>
</organism>
<dbReference type="Proteomes" id="UP000565441">
    <property type="component" value="Unassembled WGS sequence"/>
</dbReference>